<dbReference type="PROSITE" id="PS51000">
    <property type="entry name" value="HTH_DEOR_2"/>
    <property type="match status" value="1"/>
</dbReference>
<accession>A0ABV8E069</accession>
<dbReference type="InterPro" id="IPR001034">
    <property type="entry name" value="DeoR_HTH"/>
</dbReference>
<dbReference type="Pfam" id="PF08279">
    <property type="entry name" value="HTH_11"/>
    <property type="match status" value="1"/>
</dbReference>
<dbReference type="InterPro" id="IPR013196">
    <property type="entry name" value="HTH_11"/>
</dbReference>
<evidence type="ECO:0000313" key="4">
    <source>
        <dbReference type="EMBL" id="MFC3965818.1"/>
    </source>
</evidence>
<keyword evidence="2" id="KW-0804">Transcription</keyword>
<dbReference type="InterPro" id="IPR028349">
    <property type="entry name" value="PafC-like"/>
</dbReference>
<dbReference type="InterPro" id="IPR036390">
    <property type="entry name" value="WH_DNA-bd_sf"/>
</dbReference>
<dbReference type="InterPro" id="IPR026881">
    <property type="entry name" value="WYL_dom"/>
</dbReference>
<dbReference type="InterPro" id="IPR036388">
    <property type="entry name" value="WH-like_DNA-bd_sf"/>
</dbReference>
<comment type="caution">
    <text evidence="4">The sequence shown here is derived from an EMBL/GenBank/DDBJ whole genome shotgun (WGS) entry which is preliminary data.</text>
</comment>
<dbReference type="PANTHER" id="PTHR34580">
    <property type="match status" value="1"/>
</dbReference>
<organism evidence="4 5">
    <name type="scientific">Nocardia jiangsuensis</name>
    <dbReference type="NCBI Taxonomy" id="1691563"/>
    <lineage>
        <taxon>Bacteria</taxon>
        <taxon>Bacillati</taxon>
        <taxon>Actinomycetota</taxon>
        <taxon>Actinomycetes</taxon>
        <taxon>Mycobacteriales</taxon>
        <taxon>Nocardiaceae</taxon>
        <taxon>Nocardia</taxon>
    </lineage>
</organism>
<name>A0ABV8E069_9NOCA</name>
<dbReference type="InterPro" id="IPR051534">
    <property type="entry name" value="CBASS_pafABC_assoc_protein"/>
</dbReference>
<dbReference type="SUPFAM" id="SSF46785">
    <property type="entry name" value="Winged helix' DNA-binding domain"/>
    <property type="match status" value="1"/>
</dbReference>
<feature type="domain" description="HTH deoR-type" evidence="3">
    <location>
        <begin position="2"/>
        <end position="57"/>
    </location>
</feature>
<keyword evidence="5" id="KW-1185">Reference proteome</keyword>
<dbReference type="PIRSF" id="PIRSF016838">
    <property type="entry name" value="PafC"/>
    <property type="match status" value="1"/>
</dbReference>
<dbReference type="InterPro" id="IPR057727">
    <property type="entry name" value="WCX_dom"/>
</dbReference>
<dbReference type="Proteomes" id="UP001595696">
    <property type="component" value="Unassembled WGS sequence"/>
</dbReference>
<dbReference type="EMBL" id="JBHSAX010000023">
    <property type="protein sequence ID" value="MFC3965818.1"/>
    <property type="molecule type" value="Genomic_DNA"/>
</dbReference>
<dbReference type="PROSITE" id="PS52050">
    <property type="entry name" value="WYL"/>
    <property type="match status" value="1"/>
</dbReference>
<dbReference type="Pfam" id="PF25583">
    <property type="entry name" value="WCX"/>
    <property type="match status" value="1"/>
</dbReference>
<dbReference type="PANTHER" id="PTHR34580:SF1">
    <property type="entry name" value="PROTEIN PAFC"/>
    <property type="match status" value="1"/>
</dbReference>
<evidence type="ECO:0000256" key="2">
    <source>
        <dbReference type="ARBA" id="ARBA00023163"/>
    </source>
</evidence>
<protein>
    <submittedName>
        <fullName evidence="4">Helix-turn-helix transcriptional regulator</fullName>
    </submittedName>
</protein>
<evidence type="ECO:0000256" key="1">
    <source>
        <dbReference type="ARBA" id="ARBA00023015"/>
    </source>
</evidence>
<gene>
    <name evidence="4" type="ORF">ACFO0B_27835</name>
</gene>
<dbReference type="Pfam" id="PF13280">
    <property type="entry name" value="WYL"/>
    <property type="match status" value="1"/>
</dbReference>
<sequence>MRASRLLRLLLLLQTRGRCTASQLAAELEVSVRTVYRDVDALSASGVPVYTEPGRAGGIRLLDGYRTRITGLNPDEADAVLLAGQPGAAADLGLGTVLATAQLKVLAALPPELRGRATRIAERVHVDAAGWFHRPDRTPALAVVTEALWADRLLEIGYERGDAVVRRRVGPLGLVLKAGTWYLVALAGGSVRSYRVGRIAEATDTGETFARPADFDLAAHWERAADEFARTMLRVSARCRIDAAQLSLLRLGFEPAAVADAVASADEPDAEGWVRVTVAAESYEVMAHGLLPLGAYAEVLEPPELRAVMAGTAAAMARRYAE</sequence>
<dbReference type="Gene3D" id="1.10.10.10">
    <property type="entry name" value="Winged helix-like DNA-binding domain superfamily/Winged helix DNA-binding domain"/>
    <property type="match status" value="1"/>
</dbReference>
<evidence type="ECO:0000259" key="3">
    <source>
        <dbReference type="PROSITE" id="PS51000"/>
    </source>
</evidence>
<proteinExistence type="predicted"/>
<evidence type="ECO:0000313" key="5">
    <source>
        <dbReference type="Proteomes" id="UP001595696"/>
    </source>
</evidence>
<keyword evidence="1" id="KW-0805">Transcription regulation</keyword>
<reference evidence="5" key="1">
    <citation type="journal article" date="2019" name="Int. J. Syst. Evol. Microbiol.">
        <title>The Global Catalogue of Microorganisms (GCM) 10K type strain sequencing project: providing services to taxonomists for standard genome sequencing and annotation.</title>
        <authorList>
            <consortium name="The Broad Institute Genomics Platform"/>
            <consortium name="The Broad Institute Genome Sequencing Center for Infectious Disease"/>
            <person name="Wu L."/>
            <person name="Ma J."/>
        </authorList>
    </citation>
    <scope>NUCLEOTIDE SEQUENCE [LARGE SCALE GENOMIC DNA]</scope>
    <source>
        <strain evidence="5">CGMCC 4.7330</strain>
    </source>
</reference>
<dbReference type="RefSeq" id="WP_378616016.1">
    <property type="nucleotide sequence ID" value="NZ_JBHSAX010000023.1"/>
</dbReference>